<protein>
    <recommendedName>
        <fullName evidence="7">Ribosomal protein L7Ae/L30e/S12e/Gadd45 domain-containing protein</fullName>
    </recommendedName>
</protein>
<keyword evidence="1" id="KW-0732">Signal</keyword>
<sequence length="308" mass="33572">MSEGRHVVPVGQSLAARVHSEGMAKCWDSLMELKSCTGEVILFFLNGETYLGPSCCRAIRVIEHHCWAAEAMLAALGFTPEEGDALRGFCDANSTSSSSSPSPPPSPATRALKDSERASMGNKKKKSRAELKDATKIPEQEISNIFEKDRLDNLMAKIMRSIELAKEQKGPLPEKIWMKQQFAIGVNDVTRVLERMPHGILGVQSTAKPIDGPLRRAPLVPLQAVIVASDCNPRWLIKHIPSLASSRQVPVISIKDSKRGSLRLGELVNLKTALAIGVKAKESKINEVMDAILSGDDVVLLEDDSKMA</sequence>
<dbReference type="AlphaFoldDB" id="A0A9D5HKT0"/>
<proteinExistence type="predicted"/>
<feature type="region of interest" description="Disordered" evidence="2">
    <location>
        <begin position="89"/>
        <end position="134"/>
    </location>
</feature>
<evidence type="ECO:0000259" key="3">
    <source>
        <dbReference type="Pfam" id="PF01248"/>
    </source>
</evidence>
<feature type="domain" description="Ribosomal protein eL8/eL30/eS12/Gadd45" evidence="3">
    <location>
        <begin position="223"/>
        <end position="279"/>
    </location>
</feature>
<evidence type="ECO:0000313" key="5">
    <source>
        <dbReference type="EMBL" id="KAJ0980028.1"/>
    </source>
</evidence>
<reference evidence="5" key="2">
    <citation type="journal article" date="2022" name="Hortic Res">
        <title>The genome of Dioscorea zingiberensis sheds light on the biosynthesis, origin and evolution of the medicinally important diosgenin saponins.</title>
        <authorList>
            <person name="Li Y."/>
            <person name="Tan C."/>
            <person name="Li Z."/>
            <person name="Guo J."/>
            <person name="Li S."/>
            <person name="Chen X."/>
            <person name="Wang C."/>
            <person name="Dai X."/>
            <person name="Yang H."/>
            <person name="Song W."/>
            <person name="Hou L."/>
            <person name="Xu J."/>
            <person name="Tong Z."/>
            <person name="Xu A."/>
            <person name="Yuan X."/>
            <person name="Wang W."/>
            <person name="Yang Q."/>
            <person name="Chen L."/>
            <person name="Sun Z."/>
            <person name="Wang K."/>
            <person name="Pan B."/>
            <person name="Chen J."/>
            <person name="Bao Y."/>
            <person name="Liu F."/>
            <person name="Qi X."/>
            <person name="Gang D.R."/>
            <person name="Wen J."/>
            <person name="Li J."/>
        </authorList>
    </citation>
    <scope>NUCLEOTIDE SEQUENCE</scope>
    <source>
        <strain evidence="5">Dzin_1.0</strain>
    </source>
</reference>
<evidence type="ECO:0000256" key="1">
    <source>
        <dbReference type="ARBA" id="ARBA00022729"/>
    </source>
</evidence>
<comment type="caution">
    <text evidence="5">The sequence shown here is derived from an EMBL/GenBank/DDBJ whole genome shotgun (WGS) entry which is preliminary data.</text>
</comment>
<dbReference type="InterPro" id="IPR029064">
    <property type="entry name" value="Ribosomal_eL30-like_sf"/>
</dbReference>
<evidence type="ECO:0000256" key="2">
    <source>
        <dbReference type="SAM" id="MobiDB-lite"/>
    </source>
</evidence>
<gene>
    <name evidence="5" type="ORF">J5N97_015502</name>
</gene>
<dbReference type="InterPro" id="IPR004038">
    <property type="entry name" value="Ribosomal_eL8/eL30/eS12/Gad45"/>
</dbReference>
<reference evidence="5" key="1">
    <citation type="submission" date="2021-03" db="EMBL/GenBank/DDBJ databases">
        <authorList>
            <person name="Li Z."/>
            <person name="Yang C."/>
        </authorList>
    </citation>
    <scope>NUCLEOTIDE SEQUENCE</scope>
    <source>
        <strain evidence="5">Dzin_1.0</strain>
        <tissue evidence="5">Leaf</tissue>
    </source>
</reference>
<dbReference type="PANTHER" id="PTHR47903">
    <property type="entry name" value="OS07G0636400 PROTEIN"/>
    <property type="match status" value="1"/>
</dbReference>
<dbReference type="OrthoDB" id="20109at2759"/>
<dbReference type="Proteomes" id="UP001085076">
    <property type="component" value="Miscellaneous, Linkage group lg03"/>
</dbReference>
<feature type="domain" description="Prolamin-like" evidence="4">
    <location>
        <begin position="25"/>
        <end position="91"/>
    </location>
</feature>
<dbReference type="Pfam" id="PF05617">
    <property type="entry name" value="Prolamin_like"/>
    <property type="match status" value="1"/>
</dbReference>
<dbReference type="Pfam" id="PF01248">
    <property type="entry name" value="Ribosomal_L7Ae"/>
    <property type="match status" value="1"/>
</dbReference>
<evidence type="ECO:0000313" key="6">
    <source>
        <dbReference type="Proteomes" id="UP001085076"/>
    </source>
</evidence>
<dbReference type="Gene3D" id="3.30.1330.30">
    <property type="match status" value="1"/>
</dbReference>
<name>A0A9D5HKT0_9LILI</name>
<dbReference type="SUPFAM" id="SSF55315">
    <property type="entry name" value="L30e-like"/>
    <property type="match status" value="1"/>
</dbReference>
<dbReference type="EMBL" id="JAGGNH010000003">
    <property type="protein sequence ID" value="KAJ0980028.1"/>
    <property type="molecule type" value="Genomic_DNA"/>
</dbReference>
<evidence type="ECO:0008006" key="7">
    <source>
        <dbReference type="Google" id="ProtNLM"/>
    </source>
</evidence>
<dbReference type="InterPro" id="IPR008502">
    <property type="entry name" value="Prolamin-like"/>
</dbReference>
<evidence type="ECO:0000259" key="4">
    <source>
        <dbReference type="Pfam" id="PF05617"/>
    </source>
</evidence>
<dbReference type="PANTHER" id="PTHR47903:SF2">
    <property type="entry name" value="OS07G0636400 PROTEIN"/>
    <property type="match status" value="1"/>
</dbReference>
<organism evidence="5 6">
    <name type="scientific">Dioscorea zingiberensis</name>
    <dbReference type="NCBI Taxonomy" id="325984"/>
    <lineage>
        <taxon>Eukaryota</taxon>
        <taxon>Viridiplantae</taxon>
        <taxon>Streptophyta</taxon>
        <taxon>Embryophyta</taxon>
        <taxon>Tracheophyta</taxon>
        <taxon>Spermatophyta</taxon>
        <taxon>Magnoliopsida</taxon>
        <taxon>Liliopsida</taxon>
        <taxon>Dioscoreales</taxon>
        <taxon>Dioscoreaceae</taxon>
        <taxon>Dioscorea</taxon>
    </lineage>
</organism>
<keyword evidence="6" id="KW-1185">Reference proteome</keyword>
<accession>A0A9D5HKT0</accession>